<evidence type="ECO:0000313" key="4">
    <source>
        <dbReference type="Proteomes" id="UP000053732"/>
    </source>
</evidence>
<dbReference type="Gene3D" id="3.60.130.10">
    <property type="entry name" value="Clavaminate synthase-like"/>
    <property type="match status" value="1"/>
</dbReference>
<proteinExistence type="predicted"/>
<sequence length="602" mass="67241">MPYAGNPLSDIETKVSQIVFLIAAYRHRSATVPDRFSKFVPTLEKQIGDIVSNKEAVRFILPAFPFKAPAEGRNKRKTLGPLPDKAEEIALQTLNGFAHSIAEIYEGGATVVIVSDASVYGDILNIADSDAFAYHQELQKLAASLGLRHLEFTRPGALASIVPQEAQTLEEYSDFVTKTRNHLDHSISHVPSAEDDNRQATSRHYDTALPESNNPTALKNAMLQRGQAYSTLLASAVPSAIRLSIHESNNVGKITVDLFPPAINPDFITPWHGALALLPDASLRVVDASTVDLTEFEVVNNAAGHPWLLRAKCDLFNWPGMEVDFEPLFPCGIQVCPKEGHGPFKFEDVDMKRVRRLALSSAPLLLRGFTMEIEKEVFREKARQLGEIQQWPFGDILEVRENADINMNNVLTREAMPFHYDGVFKMVQNEKTGEWISSPPLFQMFRNRAASQSEGGLTLFASSRNLLPLLGPDTISLEELRSLKWKTFTEANDAFGGHDLHLPFIVAHPETGADTFRIHEPWPESKCIAGSSKPTIVQVVGWSEAESDALCEKLTALLYDHRVVYRHQWKAGDFVFNDNATTHHTRTAFTEGHREHWRVHVN</sequence>
<evidence type="ECO:0000259" key="2">
    <source>
        <dbReference type="Pfam" id="PF02668"/>
    </source>
</evidence>
<accession>A0A0G4P491</accession>
<dbReference type="InterPro" id="IPR003819">
    <property type="entry name" value="TauD/TfdA-like"/>
</dbReference>
<dbReference type="PANTHER" id="PTHR37285">
    <property type="entry name" value="SPORE WALL MATURATION PROTEIN DIT1"/>
    <property type="match status" value="1"/>
</dbReference>
<dbReference type="Pfam" id="PF02668">
    <property type="entry name" value="TauD"/>
    <property type="match status" value="1"/>
</dbReference>
<reference evidence="3 4" key="1">
    <citation type="journal article" date="2014" name="Nat. Commun.">
        <title>Multiple recent horizontal transfers of a large genomic region in cheese making fungi.</title>
        <authorList>
            <person name="Cheeseman K."/>
            <person name="Ropars J."/>
            <person name="Renault P."/>
            <person name="Dupont J."/>
            <person name="Gouzy J."/>
            <person name="Branca A."/>
            <person name="Abraham A.L."/>
            <person name="Ceppi M."/>
            <person name="Conseiller E."/>
            <person name="Debuchy R."/>
            <person name="Malagnac F."/>
            <person name="Goarin A."/>
            <person name="Silar P."/>
            <person name="Lacoste S."/>
            <person name="Sallet E."/>
            <person name="Bensimon A."/>
            <person name="Giraud T."/>
            <person name="Brygoo Y."/>
        </authorList>
    </citation>
    <scope>NUCLEOTIDE SEQUENCE [LARGE SCALE GENOMIC DNA]</scope>
    <source>
        <strain evidence="4">FM 013</strain>
    </source>
</reference>
<dbReference type="InterPro" id="IPR042098">
    <property type="entry name" value="TauD-like_sf"/>
</dbReference>
<dbReference type="Proteomes" id="UP000053732">
    <property type="component" value="Unassembled WGS sequence"/>
</dbReference>
<feature type="domain" description="TauD/TfdA-like" evidence="2">
    <location>
        <begin position="343"/>
        <end position="599"/>
    </location>
</feature>
<dbReference type="PANTHER" id="PTHR37285:SF5">
    <property type="entry name" value="SPORE WALL MATURATION PROTEIN DIT1"/>
    <property type="match status" value="1"/>
</dbReference>
<dbReference type="AlphaFoldDB" id="A0A0G4P491"/>
<name>A0A0G4P491_PENC3</name>
<protein>
    <submittedName>
        <fullName evidence="3">Taurine catabolism dioxygenase TauD/TfdA</fullName>
    </submittedName>
</protein>
<dbReference type="GO" id="GO:0051213">
    <property type="term" value="F:dioxygenase activity"/>
    <property type="evidence" value="ECO:0007669"/>
    <property type="project" value="UniProtKB-KW"/>
</dbReference>
<dbReference type="EMBL" id="HG793138">
    <property type="protein sequence ID" value="CRL21119.1"/>
    <property type="molecule type" value="Genomic_DNA"/>
</dbReference>
<evidence type="ECO:0000256" key="1">
    <source>
        <dbReference type="ARBA" id="ARBA00023002"/>
    </source>
</evidence>
<gene>
    <name evidence="3" type="ORF">PCAMFM013_S005g000283</name>
</gene>
<evidence type="ECO:0000313" key="3">
    <source>
        <dbReference type="EMBL" id="CRL21119.1"/>
    </source>
</evidence>
<dbReference type="STRING" id="1429867.A0A0G4P491"/>
<keyword evidence="4" id="KW-1185">Reference proteome</keyword>
<organism evidence="3 4">
    <name type="scientific">Penicillium camemberti (strain FM 013)</name>
    <dbReference type="NCBI Taxonomy" id="1429867"/>
    <lineage>
        <taxon>Eukaryota</taxon>
        <taxon>Fungi</taxon>
        <taxon>Dikarya</taxon>
        <taxon>Ascomycota</taxon>
        <taxon>Pezizomycotina</taxon>
        <taxon>Eurotiomycetes</taxon>
        <taxon>Eurotiomycetidae</taxon>
        <taxon>Eurotiales</taxon>
        <taxon>Aspergillaceae</taxon>
        <taxon>Penicillium</taxon>
    </lineage>
</organism>
<dbReference type="SUPFAM" id="SSF51197">
    <property type="entry name" value="Clavaminate synthase-like"/>
    <property type="match status" value="1"/>
</dbReference>
<keyword evidence="3" id="KW-0223">Dioxygenase</keyword>
<dbReference type="InterPro" id="IPR007817">
    <property type="entry name" value="Isocyanide_synthase_DIT1"/>
</dbReference>
<dbReference type="Pfam" id="PF05141">
    <property type="entry name" value="DIT1_PvcA"/>
    <property type="match status" value="1"/>
</dbReference>
<keyword evidence="1" id="KW-0560">Oxidoreductase</keyword>